<evidence type="ECO:0000259" key="2">
    <source>
        <dbReference type="Pfam" id="PF20499"/>
    </source>
</evidence>
<keyword evidence="4" id="KW-1185">Reference proteome</keyword>
<evidence type="ECO:0000313" key="3">
    <source>
        <dbReference type="EMBL" id="MED6259437.1"/>
    </source>
</evidence>
<name>A0ABU7C907_9TELE</name>
<dbReference type="EMBL" id="JAHUTI010083678">
    <property type="protein sequence ID" value="MED6259437.1"/>
    <property type="molecule type" value="Genomic_DNA"/>
</dbReference>
<feature type="region of interest" description="Disordered" evidence="1">
    <location>
        <begin position="108"/>
        <end position="128"/>
    </location>
</feature>
<comment type="caution">
    <text evidence="3">The sequence shown here is derived from an EMBL/GenBank/DDBJ whole genome shotgun (WGS) entry which is preliminary data.</text>
</comment>
<evidence type="ECO:0000313" key="4">
    <source>
        <dbReference type="Proteomes" id="UP001345963"/>
    </source>
</evidence>
<feature type="compositionally biased region" description="Low complexity" evidence="1">
    <location>
        <begin position="108"/>
        <end position="119"/>
    </location>
</feature>
<dbReference type="Proteomes" id="UP001345963">
    <property type="component" value="Unassembled WGS sequence"/>
</dbReference>
<feature type="region of interest" description="Disordered" evidence="1">
    <location>
        <begin position="392"/>
        <end position="453"/>
    </location>
</feature>
<accession>A0ABU7C907</accession>
<dbReference type="Pfam" id="PF20499">
    <property type="entry name" value="DUF6729"/>
    <property type="match status" value="1"/>
</dbReference>
<proteinExistence type="predicted"/>
<feature type="region of interest" description="Disordered" evidence="1">
    <location>
        <begin position="661"/>
        <end position="686"/>
    </location>
</feature>
<protein>
    <recommendedName>
        <fullName evidence="2">DUF6729 domain-containing protein</fullName>
    </recommendedName>
</protein>
<evidence type="ECO:0000256" key="1">
    <source>
        <dbReference type="SAM" id="MobiDB-lite"/>
    </source>
</evidence>
<sequence length="704" mass="77199">MGSLLLPPIPKLCRKFVNYLRRTSPAPGSQMDKAVGYVQRRDRQRTGATAAASAATTSFTCSGGASVSAPRPVSRTASHLRFYTAFSVWGGDAGRVEEAELLNQACNSSSLKQNLSTSSPQRRPWNPVMRSWSGQLLTRRSLGDPTDEELLEATAEQGGSTRDPPEPATVEDVDALFRQDPPPPADGAEMLPESWRAALSPDQQEWIGWTLFGRDRTGWPRLTADLNLWWYPPVQLYTQTGTLTKGGISLPVYRCARGSTSLESFHLHLDLLIPGTSASARYFQAFLVDGVVRWNKDRAAAPADAAETRTSLHSYSGHLKHALNQKSQRVLGHQMVEDFTKPAAYTGELIALEYLFRQTGSVFEDINMDPDAPDEGAAISSLEDEGIQAHEEDPTIFPPDSSSSMAASQSGAPRSESPPPSPKGSGSQAPPPPPLQDSSDSEEEIQGPDGQPGYQHILKLAKALVEVRSRNGLNERRVDRLISFWQRLSERDKQRLAYPSKFQERQVKGRFKAAKGINTTCPGKQSLRRCILGVNSGLANWPDTSRLVEAICSQLCRLRPLATRVRGIMRTRWSLIHADYMSVRETVLASPRLMAQTTIQLFELDQRTISQWFTRRQKQWERSVLEQWVSIVPAPAVAEQPLLPAEELSLVQLLCSAASSSSSGAQDNGLQKEEGGGGCYSRGGGSKAEEEAAAALSLQRVQPA</sequence>
<dbReference type="PANTHER" id="PTHR47773">
    <property type="entry name" value="SI:DKEY-9I5.2-RELATED"/>
    <property type="match status" value="1"/>
</dbReference>
<feature type="compositionally biased region" description="Gly residues" evidence="1">
    <location>
        <begin position="676"/>
        <end position="686"/>
    </location>
</feature>
<feature type="domain" description="DUF6729" evidence="2">
    <location>
        <begin position="195"/>
        <end position="236"/>
    </location>
</feature>
<reference evidence="3 4" key="1">
    <citation type="submission" date="2021-07" db="EMBL/GenBank/DDBJ databases">
        <authorList>
            <person name="Palmer J.M."/>
        </authorList>
    </citation>
    <scope>NUCLEOTIDE SEQUENCE [LARGE SCALE GENOMIC DNA]</scope>
    <source>
        <strain evidence="3 4">AT_MEX2019</strain>
        <tissue evidence="3">Muscle</tissue>
    </source>
</reference>
<feature type="compositionally biased region" description="Low complexity" evidence="1">
    <location>
        <begin position="401"/>
        <end position="415"/>
    </location>
</feature>
<gene>
    <name evidence="3" type="ORF">ATANTOWER_022777</name>
</gene>
<dbReference type="PANTHER" id="PTHR47773:SF1">
    <property type="entry name" value="C2H2-TYPE DOMAIN-CONTAINING PROTEIN"/>
    <property type="match status" value="1"/>
</dbReference>
<dbReference type="InterPro" id="IPR046616">
    <property type="entry name" value="DUF6729"/>
</dbReference>
<organism evidence="3 4">
    <name type="scientific">Ataeniobius toweri</name>
    <dbReference type="NCBI Taxonomy" id="208326"/>
    <lineage>
        <taxon>Eukaryota</taxon>
        <taxon>Metazoa</taxon>
        <taxon>Chordata</taxon>
        <taxon>Craniata</taxon>
        <taxon>Vertebrata</taxon>
        <taxon>Euteleostomi</taxon>
        <taxon>Actinopterygii</taxon>
        <taxon>Neopterygii</taxon>
        <taxon>Teleostei</taxon>
        <taxon>Neoteleostei</taxon>
        <taxon>Acanthomorphata</taxon>
        <taxon>Ovalentaria</taxon>
        <taxon>Atherinomorphae</taxon>
        <taxon>Cyprinodontiformes</taxon>
        <taxon>Goodeidae</taxon>
        <taxon>Ataeniobius</taxon>
    </lineage>
</organism>